<evidence type="ECO:0000256" key="18">
    <source>
        <dbReference type="PROSITE-ProRule" id="PRU00175"/>
    </source>
</evidence>
<dbReference type="GO" id="GO:0008270">
    <property type="term" value="F:zinc ion binding"/>
    <property type="evidence" value="ECO:0007669"/>
    <property type="project" value="UniProtKB-KW"/>
</dbReference>
<dbReference type="InterPro" id="IPR045859">
    <property type="entry name" value="RING-HC_PEX2"/>
</dbReference>
<evidence type="ECO:0000256" key="17">
    <source>
        <dbReference type="ARBA" id="ARBA00034523"/>
    </source>
</evidence>
<protein>
    <recommendedName>
        <fullName evidence="17">RING-type E3 ubiquitin transferase (cysteine targeting)</fullName>
        <ecNumber evidence="17">2.3.2.36</ecNumber>
    </recommendedName>
    <alternativeName>
        <fullName evidence="15">Peroxin-2</fullName>
    </alternativeName>
</protein>
<keyword evidence="8 18" id="KW-0863">Zinc-finger</keyword>
<dbReference type="Proteomes" id="UP000703661">
    <property type="component" value="Unassembled WGS sequence"/>
</dbReference>
<evidence type="ECO:0000256" key="16">
    <source>
        <dbReference type="ARBA" id="ARBA00034438"/>
    </source>
</evidence>
<comment type="similarity">
    <text evidence="3">Belongs to the pex2/pex10/pex12 family.</text>
</comment>
<dbReference type="GO" id="GO:0005778">
    <property type="term" value="C:peroxisomal membrane"/>
    <property type="evidence" value="ECO:0007669"/>
    <property type="project" value="UniProtKB-SubCell"/>
</dbReference>
<name>A0A9P6N4K7_9FUNG</name>
<comment type="pathway">
    <text evidence="2">Protein modification; protein ubiquitination.</text>
</comment>
<evidence type="ECO:0000313" key="22">
    <source>
        <dbReference type="Proteomes" id="UP000703661"/>
    </source>
</evidence>
<evidence type="ECO:0000256" key="6">
    <source>
        <dbReference type="ARBA" id="ARBA00022692"/>
    </source>
</evidence>
<feature type="region of interest" description="Disordered" evidence="19">
    <location>
        <begin position="357"/>
        <end position="393"/>
    </location>
</feature>
<dbReference type="PROSITE" id="PS50089">
    <property type="entry name" value="ZF_RING_2"/>
    <property type="match status" value="1"/>
</dbReference>
<keyword evidence="9" id="KW-0833">Ubl conjugation pathway</keyword>
<accession>A0A9P6N4K7</accession>
<evidence type="ECO:0000256" key="5">
    <source>
        <dbReference type="ARBA" id="ARBA00022679"/>
    </source>
</evidence>
<dbReference type="InterPro" id="IPR025654">
    <property type="entry name" value="PEX2/10"/>
</dbReference>
<gene>
    <name evidence="21" type="primary">PEX2</name>
    <name evidence="21" type="ORF">BGZ80_008220</name>
</gene>
<evidence type="ECO:0000256" key="4">
    <source>
        <dbReference type="ARBA" id="ARBA00022448"/>
    </source>
</evidence>
<dbReference type="EC" id="2.3.2.36" evidence="17"/>
<dbReference type="GO" id="GO:0016562">
    <property type="term" value="P:protein import into peroxisome matrix, receptor recycling"/>
    <property type="evidence" value="ECO:0007669"/>
    <property type="project" value="UniProtKB-ARBA"/>
</dbReference>
<dbReference type="SUPFAM" id="SSF57850">
    <property type="entry name" value="RING/U-box"/>
    <property type="match status" value="1"/>
</dbReference>
<keyword evidence="12" id="KW-1133">Transmembrane helix</keyword>
<keyword evidence="14" id="KW-0576">Peroxisome</keyword>
<dbReference type="InterPro" id="IPR006845">
    <property type="entry name" value="Pex_N"/>
</dbReference>
<keyword evidence="13" id="KW-0472">Membrane</keyword>
<dbReference type="InterPro" id="IPR001841">
    <property type="entry name" value="Znf_RING"/>
</dbReference>
<feature type="domain" description="RING-type" evidence="20">
    <location>
        <begin position="288"/>
        <end position="341"/>
    </location>
</feature>
<comment type="subcellular location">
    <subcellularLocation>
        <location evidence="1">Peroxisome membrane</location>
        <topology evidence="1">Multi-pass membrane protein</topology>
    </subcellularLocation>
</comment>
<evidence type="ECO:0000256" key="14">
    <source>
        <dbReference type="ARBA" id="ARBA00023140"/>
    </source>
</evidence>
<dbReference type="Pfam" id="PF04757">
    <property type="entry name" value="Pex2_Pex12"/>
    <property type="match status" value="1"/>
</dbReference>
<evidence type="ECO:0000256" key="7">
    <source>
        <dbReference type="ARBA" id="ARBA00022723"/>
    </source>
</evidence>
<keyword evidence="5" id="KW-0808">Transferase</keyword>
<keyword evidence="4" id="KW-0813">Transport</keyword>
<evidence type="ECO:0000256" key="12">
    <source>
        <dbReference type="ARBA" id="ARBA00022989"/>
    </source>
</evidence>
<evidence type="ECO:0000313" key="21">
    <source>
        <dbReference type="EMBL" id="KAG0023743.1"/>
    </source>
</evidence>
<dbReference type="GO" id="GO:0061630">
    <property type="term" value="F:ubiquitin protein ligase activity"/>
    <property type="evidence" value="ECO:0007669"/>
    <property type="project" value="UniProtKB-EC"/>
</dbReference>
<keyword evidence="7" id="KW-0479">Metal-binding</keyword>
<dbReference type="SMART" id="SM00184">
    <property type="entry name" value="RING"/>
    <property type="match status" value="1"/>
</dbReference>
<evidence type="ECO:0000256" key="11">
    <source>
        <dbReference type="ARBA" id="ARBA00022927"/>
    </source>
</evidence>
<evidence type="ECO:0000256" key="10">
    <source>
        <dbReference type="ARBA" id="ARBA00022833"/>
    </source>
</evidence>
<dbReference type="CDD" id="cd16526">
    <property type="entry name" value="RING-HC_PEX2"/>
    <property type="match status" value="1"/>
</dbReference>
<evidence type="ECO:0000256" key="13">
    <source>
        <dbReference type="ARBA" id="ARBA00023136"/>
    </source>
</evidence>
<proteinExistence type="inferred from homology"/>
<reference evidence="21" key="1">
    <citation type="journal article" date="2020" name="Fungal Divers.">
        <title>Resolving the Mortierellaceae phylogeny through synthesis of multi-gene phylogenetics and phylogenomics.</title>
        <authorList>
            <person name="Vandepol N."/>
            <person name="Liber J."/>
            <person name="Desiro A."/>
            <person name="Na H."/>
            <person name="Kennedy M."/>
            <person name="Barry K."/>
            <person name="Grigoriev I.V."/>
            <person name="Miller A.N."/>
            <person name="O'Donnell K."/>
            <person name="Stajich J.E."/>
            <person name="Bonito G."/>
        </authorList>
    </citation>
    <scope>NUCLEOTIDE SEQUENCE</scope>
    <source>
        <strain evidence="21">NRRL 2769</strain>
    </source>
</reference>
<evidence type="ECO:0000256" key="3">
    <source>
        <dbReference type="ARBA" id="ARBA00008704"/>
    </source>
</evidence>
<keyword evidence="11" id="KW-0653">Protein transport</keyword>
<dbReference type="InterPro" id="IPR013083">
    <property type="entry name" value="Znf_RING/FYVE/PHD"/>
</dbReference>
<dbReference type="PANTHER" id="PTHR48178">
    <property type="entry name" value="PEROXISOME BIOGENESIS FACTOR 2"/>
    <property type="match status" value="1"/>
</dbReference>
<evidence type="ECO:0000256" key="19">
    <source>
        <dbReference type="SAM" id="MobiDB-lite"/>
    </source>
</evidence>
<keyword evidence="6" id="KW-0812">Transmembrane</keyword>
<dbReference type="EMBL" id="JAAAID010000044">
    <property type="protein sequence ID" value="KAG0023743.1"/>
    <property type="molecule type" value="Genomic_DNA"/>
</dbReference>
<evidence type="ECO:0000256" key="2">
    <source>
        <dbReference type="ARBA" id="ARBA00004906"/>
    </source>
</evidence>
<dbReference type="AlphaFoldDB" id="A0A9P6N4K7"/>
<evidence type="ECO:0000256" key="1">
    <source>
        <dbReference type="ARBA" id="ARBA00004585"/>
    </source>
</evidence>
<keyword evidence="22" id="KW-1185">Reference proteome</keyword>
<dbReference type="Gene3D" id="3.30.40.10">
    <property type="entry name" value="Zinc/RING finger domain, C3HC4 (zinc finger)"/>
    <property type="match status" value="1"/>
</dbReference>
<dbReference type="PROSITE" id="PS00518">
    <property type="entry name" value="ZF_RING_1"/>
    <property type="match status" value="1"/>
</dbReference>
<comment type="caution">
    <text evidence="21">The sequence shown here is derived from an EMBL/GenBank/DDBJ whole genome shotgun (WGS) entry which is preliminary data.</text>
</comment>
<dbReference type="InterPro" id="IPR017907">
    <property type="entry name" value="Znf_RING_CS"/>
</dbReference>
<evidence type="ECO:0000256" key="9">
    <source>
        <dbReference type="ARBA" id="ARBA00022786"/>
    </source>
</evidence>
<keyword evidence="10" id="KW-0862">Zinc</keyword>
<organism evidence="21 22">
    <name type="scientific">Entomortierella chlamydospora</name>
    <dbReference type="NCBI Taxonomy" id="101097"/>
    <lineage>
        <taxon>Eukaryota</taxon>
        <taxon>Fungi</taxon>
        <taxon>Fungi incertae sedis</taxon>
        <taxon>Mucoromycota</taxon>
        <taxon>Mortierellomycotina</taxon>
        <taxon>Mortierellomycetes</taxon>
        <taxon>Mortierellales</taxon>
        <taxon>Mortierellaceae</taxon>
        <taxon>Entomortierella</taxon>
    </lineage>
</organism>
<comment type="catalytic activity">
    <reaction evidence="16">
        <text>[E2 ubiquitin-conjugating enzyme]-S-ubiquitinyl-L-cysteine + [acceptor protein]-L-cysteine = [E2 ubiquitin-conjugating enzyme]-L-cysteine + [acceptor protein]-S-ubiquitinyl-L-cysteine.</text>
        <dbReference type="EC" id="2.3.2.36"/>
    </reaction>
</comment>
<evidence type="ECO:0000256" key="8">
    <source>
        <dbReference type="ARBA" id="ARBA00022771"/>
    </source>
</evidence>
<dbReference type="GO" id="GO:0016567">
    <property type="term" value="P:protein ubiquitination"/>
    <property type="evidence" value="ECO:0007669"/>
    <property type="project" value="UniProtKB-ARBA"/>
</dbReference>
<sequence>MNNSTPFWEPDWKRVQAPLAALRRQLASFPSPPLRIMKVSQLDADLLDDELLETMKEQLWSAFSLFKASEWDSNATLLPTFKEKYKPELILALNLIMYKFSVYDMGATYGSQLQNLVYRNERKHSGGLQSTSMDASLTKTQKIAYGVFTVGGQYITERLNLIVTAQGWGELPEDNIKRKAWNLIQKSGSIFRIVSLINFLAFLYAGKYRSVLERILSMRLVYADRNSNRQASFEFLNRQMVWHAFTEFLMFLMPLINVSKLKRNVKRILLPAALMSANELSVLPAHICAICHENNSASATPGTTTSTVIHNPYIADCGHVYCYYCIKTKMMVDDEWCCLRCGKKVEAIARHIEVAEDKALGENTENEEGEAEISGADSQALEPLDSASSEKDR</sequence>
<evidence type="ECO:0000259" key="20">
    <source>
        <dbReference type="PROSITE" id="PS50089"/>
    </source>
</evidence>
<dbReference type="OrthoDB" id="1701437at2759"/>
<evidence type="ECO:0000256" key="15">
    <source>
        <dbReference type="ARBA" id="ARBA00032511"/>
    </source>
</evidence>
<dbReference type="PANTHER" id="PTHR48178:SF1">
    <property type="entry name" value="PEROXISOME BIOGENESIS FACTOR 2"/>
    <property type="match status" value="1"/>
</dbReference>